<accession>A0A061B3J4</accession>
<dbReference type="EMBL" id="LK052892">
    <property type="protein sequence ID" value="CDR41566.1"/>
    <property type="molecule type" value="Genomic_DNA"/>
</dbReference>
<comment type="subcellular location">
    <subcellularLocation>
        <location evidence="1">Cytoplasm</location>
    </subcellularLocation>
</comment>
<name>A0A061B3J4_CYBFA</name>
<evidence type="ECO:0000256" key="7">
    <source>
        <dbReference type="PROSITE-ProRule" id="PRU01215"/>
    </source>
</evidence>
<evidence type="ECO:0000256" key="8">
    <source>
        <dbReference type="SAM" id="Coils"/>
    </source>
</evidence>
<dbReference type="InterPro" id="IPR013144">
    <property type="entry name" value="CRA_dom"/>
</dbReference>
<organism evidence="11">
    <name type="scientific">Cyberlindnera fabianii</name>
    <name type="common">Yeast</name>
    <name type="synonym">Hansenula fabianii</name>
    <dbReference type="NCBI Taxonomy" id="36022"/>
    <lineage>
        <taxon>Eukaryota</taxon>
        <taxon>Fungi</taxon>
        <taxon>Dikarya</taxon>
        <taxon>Ascomycota</taxon>
        <taxon>Saccharomycotina</taxon>
        <taxon>Saccharomycetes</taxon>
        <taxon>Phaffomycetales</taxon>
        <taxon>Phaffomycetaceae</taxon>
        <taxon>Cyberlindnera</taxon>
    </lineage>
</organism>
<dbReference type="SMART" id="SM00757">
    <property type="entry name" value="CRA"/>
    <property type="match status" value="1"/>
</dbReference>
<evidence type="ECO:0000256" key="2">
    <source>
        <dbReference type="ARBA" id="ARBA00010615"/>
    </source>
</evidence>
<dbReference type="OrthoDB" id="1933455at2759"/>
<dbReference type="GO" id="GO:0008270">
    <property type="term" value="F:zinc ion binding"/>
    <property type="evidence" value="ECO:0007669"/>
    <property type="project" value="UniProtKB-KW"/>
</dbReference>
<dbReference type="InterPro" id="IPR044063">
    <property type="entry name" value="ZF_RING_GID"/>
</dbReference>
<gene>
    <name evidence="11" type="ORF">CYFA0S_07e03598g</name>
</gene>
<dbReference type="Pfam" id="PF10607">
    <property type="entry name" value="CTLH"/>
    <property type="match status" value="1"/>
</dbReference>
<feature type="zinc finger region" description="RING-Gid-type" evidence="7">
    <location>
        <begin position="354"/>
        <end position="416"/>
    </location>
</feature>
<evidence type="ECO:0000256" key="5">
    <source>
        <dbReference type="ARBA" id="ARBA00022771"/>
    </source>
</evidence>
<evidence type="ECO:0000259" key="9">
    <source>
        <dbReference type="PROSITE" id="PS50897"/>
    </source>
</evidence>
<dbReference type="GO" id="GO:0043161">
    <property type="term" value="P:proteasome-mediated ubiquitin-dependent protein catabolic process"/>
    <property type="evidence" value="ECO:0007669"/>
    <property type="project" value="InterPro"/>
</dbReference>
<dbReference type="PhylomeDB" id="A0A061B3J4"/>
<dbReference type="SMART" id="SM00668">
    <property type="entry name" value="CTLH"/>
    <property type="match status" value="1"/>
</dbReference>
<evidence type="ECO:0000256" key="6">
    <source>
        <dbReference type="ARBA" id="ARBA00022833"/>
    </source>
</evidence>
<keyword evidence="5 7" id="KW-0863">Zinc-finger</keyword>
<evidence type="ECO:0000256" key="3">
    <source>
        <dbReference type="ARBA" id="ARBA00022490"/>
    </source>
</evidence>
<keyword evidence="8" id="KW-0175">Coiled coil</keyword>
<feature type="domain" description="CTLH" evidence="9">
    <location>
        <begin position="171"/>
        <end position="228"/>
    </location>
</feature>
<reference evidence="11" key="1">
    <citation type="journal article" date="2014" name="Genome Announc.">
        <title>Genome sequence of the yeast Cyberlindnera fabianii (Hansenula fabianii).</title>
        <authorList>
            <person name="Freel K.C."/>
            <person name="Sarilar V."/>
            <person name="Neuveglise C."/>
            <person name="Devillers H."/>
            <person name="Friedrich A."/>
            <person name="Schacherer J."/>
        </authorList>
    </citation>
    <scope>NUCLEOTIDE SEQUENCE</scope>
    <source>
        <strain evidence="11">YJS4271</strain>
    </source>
</reference>
<evidence type="ECO:0000313" key="11">
    <source>
        <dbReference type="EMBL" id="CDR41566.1"/>
    </source>
</evidence>
<evidence type="ECO:0000256" key="4">
    <source>
        <dbReference type="ARBA" id="ARBA00022723"/>
    </source>
</evidence>
<dbReference type="InterPro" id="IPR006595">
    <property type="entry name" value="CTLH_C"/>
</dbReference>
<dbReference type="PROSITE" id="PS51867">
    <property type="entry name" value="ZF_RING_GID"/>
    <property type="match status" value="1"/>
</dbReference>
<dbReference type="GO" id="GO:0005634">
    <property type="term" value="C:nucleus"/>
    <property type="evidence" value="ECO:0007669"/>
    <property type="project" value="TreeGrafter"/>
</dbReference>
<proteinExistence type="inferred from homology"/>
<dbReference type="GO" id="GO:0034657">
    <property type="term" value="C:GID complex"/>
    <property type="evidence" value="ECO:0007669"/>
    <property type="project" value="TreeGrafter"/>
</dbReference>
<dbReference type="AlphaFoldDB" id="A0A061B3J4"/>
<keyword evidence="6" id="KW-0862">Zinc</keyword>
<dbReference type="PROSITE" id="PS50897">
    <property type="entry name" value="CTLH"/>
    <property type="match status" value="1"/>
</dbReference>
<keyword evidence="3" id="KW-0963">Cytoplasm</keyword>
<dbReference type="GO" id="GO:0061630">
    <property type="term" value="F:ubiquitin protein ligase activity"/>
    <property type="evidence" value="ECO:0007669"/>
    <property type="project" value="InterPro"/>
</dbReference>
<dbReference type="VEuPathDB" id="FungiDB:BON22_3752"/>
<dbReference type="InterPro" id="IPR045098">
    <property type="entry name" value="Fyv10_fam"/>
</dbReference>
<sequence length="431" mass="49581">MSLNEPSVDMHVRMLESSFRIPHEAIKRNLKAVQKLDEKQFKKTDELVKSLSKCKTQKDKLTKLKQMITNAKQYEKKMKARVAVEQDHRERIEARIEKIKELKELEEAEKSDEEDASSSELHQNRLLKWYRDRTNLLIADYLLKNHESIENNPGILLLKNLGFEKLVDSDMILVSNRISKSILNKDLSQLITWINDNKSYLKKIKSNLEFETRFQQYIELIKANDISSALSVFSENLTPFTDSNFEEIKIAAGMLVFTKKIINAPTSGNYDRYNHLLSPIRYKRISDLFLKIFYRLHCIPEDDPLLVYLSIGISSLKTRSCICVDESTAPMDLETILTQKLNNSQSKTMQHNSCPVCALEFQQLSGQLPYSHNVNSHLFDNPVMLPTHNIFDKAKLSAYTETLLGPDSGEVVDPITGDQFDIGSLEVMYPA</sequence>
<dbReference type="GO" id="GO:0005737">
    <property type="term" value="C:cytoplasm"/>
    <property type="evidence" value="ECO:0007669"/>
    <property type="project" value="UniProtKB-SubCell"/>
</dbReference>
<evidence type="ECO:0000256" key="1">
    <source>
        <dbReference type="ARBA" id="ARBA00004496"/>
    </source>
</evidence>
<dbReference type="InterPro" id="IPR024964">
    <property type="entry name" value="CTLH/CRA"/>
</dbReference>
<dbReference type="PANTHER" id="PTHR12170">
    <property type="entry name" value="MACROPHAGE ERYTHROBLAST ATTACHER-RELATED"/>
    <property type="match status" value="1"/>
</dbReference>
<protein>
    <submittedName>
        <fullName evidence="11">CYFA0S07e03598g1_1</fullName>
    </submittedName>
</protein>
<evidence type="ECO:0000259" key="10">
    <source>
        <dbReference type="PROSITE" id="PS51867"/>
    </source>
</evidence>
<keyword evidence="4" id="KW-0479">Metal-binding</keyword>
<feature type="domain" description="RING-Gid-type" evidence="10">
    <location>
        <begin position="354"/>
        <end position="416"/>
    </location>
</feature>
<dbReference type="PANTHER" id="PTHR12170:SF2">
    <property type="entry name" value="E3 UBIQUITIN-PROTEIN TRANSFERASE MAEA"/>
    <property type="match status" value="1"/>
</dbReference>
<feature type="coiled-coil region" evidence="8">
    <location>
        <begin position="85"/>
        <end position="116"/>
    </location>
</feature>
<comment type="similarity">
    <text evidence="2">Belongs to the FYV10 family.</text>
</comment>